<dbReference type="OrthoDB" id="3779239at2759"/>
<sequence>MPNENVGPSQTESSPEFFISPKEYPYPPVIHPYNRNPNSDRSPLMPLLQFWTWYAQLNIACRPKEAPAEANLHPGLERCSIADDNGDWCGSIVLNSKWVKRCRYAQQELIAISEAKAFSLLECESWTYYIPKERHESEWDVFYVLLIERKEEKWERVGLGKVFKEAFMRTAQWREIILG</sequence>
<proteinExistence type="predicted"/>
<evidence type="ECO:0000313" key="2">
    <source>
        <dbReference type="Proteomes" id="UP000481861"/>
    </source>
</evidence>
<reference evidence="1 2" key="1">
    <citation type="submission" date="2020-01" db="EMBL/GenBank/DDBJ databases">
        <authorList>
            <consortium name="DOE Joint Genome Institute"/>
            <person name="Haridas S."/>
            <person name="Albert R."/>
            <person name="Binder M."/>
            <person name="Bloem J."/>
            <person name="Labutti K."/>
            <person name="Salamov A."/>
            <person name="Andreopoulos B."/>
            <person name="Baker S.E."/>
            <person name="Barry K."/>
            <person name="Bills G."/>
            <person name="Bluhm B.H."/>
            <person name="Cannon C."/>
            <person name="Castanera R."/>
            <person name="Culley D.E."/>
            <person name="Daum C."/>
            <person name="Ezra D."/>
            <person name="Gonzalez J.B."/>
            <person name="Henrissat B."/>
            <person name="Kuo A."/>
            <person name="Liang C."/>
            <person name="Lipzen A."/>
            <person name="Lutzoni F."/>
            <person name="Magnuson J."/>
            <person name="Mondo S."/>
            <person name="Nolan M."/>
            <person name="Ohm R."/>
            <person name="Pangilinan J."/>
            <person name="Park H.-J.H."/>
            <person name="Ramirez L."/>
            <person name="Alfaro M."/>
            <person name="Sun H."/>
            <person name="Tritt A."/>
            <person name="Yoshinaga Y."/>
            <person name="Zwiers L.-H.L."/>
            <person name="Turgeon B.G."/>
            <person name="Goodwin S.B."/>
            <person name="Spatafora J.W."/>
            <person name="Crous P.W."/>
            <person name="Grigoriev I.V."/>
        </authorList>
    </citation>
    <scope>NUCLEOTIDE SEQUENCE [LARGE SCALE GENOMIC DNA]</scope>
    <source>
        <strain evidence="1 2">CBS 611.86</strain>
    </source>
</reference>
<organism evidence="1 2">
    <name type="scientific">Massariosphaeria phaeospora</name>
    <dbReference type="NCBI Taxonomy" id="100035"/>
    <lineage>
        <taxon>Eukaryota</taxon>
        <taxon>Fungi</taxon>
        <taxon>Dikarya</taxon>
        <taxon>Ascomycota</taxon>
        <taxon>Pezizomycotina</taxon>
        <taxon>Dothideomycetes</taxon>
        <taxon>Pleosporomycetidae</taxon>
        <taxon>Pleosporales</taxon>
        <taxon>Pleosporales incertae sedis</taxon>
        <taxon>Massariosphaeria</taxon>
    </lineage>
</organism>
<name>A0A7C8I0B1_9PLEO</name>
<gene>
    <name evidence="1" type="ORF">BDV95DRAFT_507092</name>
</gene>
<evidence type="ECO:0000313" key="1">
    <source>
        <dbReference type="EMBL" id="KAF2865546.1"/>
    </source>
</evidence>
<dbReference type="EMBL" id="JAADJZ010000033">
    <property type="protein sequence ID" value="KAF2865546.1"/>
    <property type="molecule type" value="Genomic_DNA"/>
</dbReference>
<dbReference type="AlphaFoldDB" id="A0A7C8I0B1"/>
<protein>
    <submittedName>
        <fullName evidence="1">Uncharacterized protein</fullName>
    </submittedName>
</protein>
<keyword evidence="2" id="KW-1185">Reference proteome</keyword>
<accession>A0A7C8I0B1</accession>
<dbReference type="Proteomes" id="UP000481861">
    <property type="component" value="Unassembled WGS sequence"/>
</dbReference>
<comment type="caution">
    <text evidence="1">The sequence shown here is derived from an EMBL/GenBank/DDBJ whole genome shotgun (WGS) entry which is preliminary data.</text>
</comment>